<gene>
    <name evidence="1" type="ORF">ERS450000_05337</name>
</gene>
<geneLocation type="plasmid" evidence="1">
    <name>2</name>
</geneLocation>
<dbReference type="Pfam" id="PF10604">
    <property type="entry name" value="Polyketide_cyc2"/>
    <property type="match status" value="1"/>
</dbReference>
<evidence type="ECO:0000313" key="1">
    <source>
        <dbReference type="EMBL" id="CRY83151.1"/>
    </source>
</evidence>
<dbReference type="InterPro" id="IPR019587">
    <property type="entry name" value="Polyketide_cyclase/dehydratase"/>
</dbReference>
<name>A0A0H5PL29_NOCFR</name>
<proteinExistence type="predicted"/>
<dbReference type="SUPFAM" id="SSF55961">
    <property type="entry name" value="Bet v1-like"/>
    <property type="match status" value="1"/>
</dbReference>
<dbReference type="EMBL" id="LN868939">
    <property type="protein sequence ID" value="CRY83151.1"/>
    <property type="molecule type" value="Genomic_DNA"/>
</dbReference>
<keyword evidence="1" id="KW-0614">Plasmid</keyword>
<dbReference type="AlphaFoldDB" id="A0A0H5PL29"/>
<dbReference type="RefSeq" id="WP_060594601.1">
    <property type="nucleotide sequence ID" value="NZ_CP031418.1"/>
</dbReference>
<accession>A0A0H5PL29</accession>
<dbReference type="Proteomes" id="UP000057820">
    <property type="component" value="Plasmid 2"/>
</dbReference>
<dbReference type="Gene3D" id="3.30.530.20">
    <property type="match status" value="1"/>
</dbReference>
<organism evidence="1 2">
    <name type="scientific">Nocardia farcinica</name>
    <dbReference type="NCBI Taxonomy" id="37329"/>
    <lineage>
        <taxon>Bacteria</taxon>
        <taxon>Bacillati</taxon>
        <taxon>Actinomycetota</taxon>
        <taxon>Actinomycetes</taxon>
        <taxon>Mycobacteriales</taxon>
        <taxon>Nocardiaceae</taxon>
        <taxon>Nocardia</taxon>
    </lineage>
</organism>
<reference evidence="2" key="1">
    <citation type="submission" date="2015-03" db="EMBL/GenBank/DDBJ databases">
        <authorList>
            <consortium name="Pathogen Informatics"/>
        </authorList>
    </citation>
    <scope>NUCLEOTIDE SEQUENCE [LARGE SCALE GENOMIC DNA]</scope>
    <source>
        <strain evidence="2">NCTC11134</strain>
        <plasmid evidence="2">2</plasmid>
    </source>
</reference>
<dbReference type="InterPro" id="IPR023393">
    <property type="entry name" value="START-like_dom_sf"/>
</dbReference>
<dbReference type="KEGG" id="nfr:ERS450000_05337"/>
<evidence type="ECO:0000313" key="2">
    <source>
        <dbReference type="Proteomes" id="UP000057820"/>
    </source>
</evidence>
<sequence length="175" mass="18695">MEATHSPAYRLARTGQVVPDAPAVAAGTIDIAAPRARVWQTLADVRKWPDIRGDISHIATTGPAATARSFTWHADGAPVVSTFAVVEPPTRLTWTTHDADHAGFSAIAVYEFDETDAGHTRIRCQESMDATAIGLPLDNETLTGLIQSWLDGLKSLIEQRGATEPDSGSAEHGVQ</sequence>
<dbReference type="CDD" id="cd08862">
    <property type="entry name" value="SRPBCC_Smu440-like"/>
    <property type="match status" value="1"/>
</dbReference>
<protein>
    <submittedName>
        <fullName evidence="1">Polyketide cyclase / dehydrase and lipid transport</fullName>
    </submittedName>
</protein>